<dbReference type="InterPro" id="IPR000182">
    <property type="entry name" value="GNAT_dom"/>
</dbReference>
<protein>
    <submittedName>
        <fullName evidence="2">GNAT family protein</fullName>
        <ecNumber evidence="2">2.-.-.-</ecNumber>
    </submittedName>
</protein>
<organism evidence="2 3">
    <name type="scientific">Paenibacillus haidiansis</name>
    <dbReference type="NCBI Taxonomy" id="1574488"/>
    <lineage>
        <taxon>Bacteria</taxon>
        <taxon>Bacillati</taxon>
        <taxon>Bacillota</taxon>
        <taxon>Bacilli</taxon>
        <taxon>Bacillales</taxon>
        <taxon>Paenibacillaceae</taxon>
        <taxon>Paenibacillus</taxon>
    </lineage>
</organism>
<accession>A0ABU7VNK3</accession>
<dbReference type="EC" id="2.-.-.-" evidence="2"/>
<dbReference type="InterPro" id="IPR016181">
    <property type="entry name" value="Acyl_CoA_acyltransferase"/>
</dbReference>
<dbReference type="PROSITE" id="PS51186">
    <property type="entry name" value="GNAT"/>
    <property type="match status" value="1"/>
</dbReference>
<dbReference type="PANTHER" id="PTHR43441:SF12">
    <property type="entry name" value="RIBOSOMAL N-ACETYLTRANSFERASE YDAF-RELATED"/>
    <property type="match status" value="1"/>
</dbReference>
<dbReference type="PANTHER" id="PTHR43441">
    <property type="entry name" value="RIBOSOMAL-PROTEIN-SERINE ACETYLTRANSFERASE"/>
    <property type="match status" value="1"/>
</dbReference>
<proteinExistence type="predicted"/>
<sequence length="187" mass="21680">MFNHKIDDRIALKILELRDAEEVFHLTDGNREHLRQWLPWVDGTVSVEQTKNFIKSSLEQFADNNGFNLGIVYGNKIAGCIGVHSIDWNNRKTSIGYWIGEEYQGKGIMTSSCRGLINYIFNDLHLNRVEIRAAVFNSKSRAVPERLNFTNEGTVRQAEWLYDHYVDHVVYGMLNKDWDCKGREKNA</sequence>
<dbReference type="Gene3D" id="3.40.630.30">
    <property type="match status" value="1"/>
</dbReference>
<name>A0ABU7VNK3_9BACL</name>
<evidence type="ECO:0000313" key="2">
    <source>
        <dbReference type="EMBL" id="MEF2965345.1"/>
    </source>
</evidence>
<feature type="domain" description="N-acetyltransferase" evidence="1">
    <location>
        <begin position="15"/>
        <end position="176"/>
    </location>
</feature>
<dbReference type="InterPro" id="IPR051908">
    <property type="entry name" value="Ribosomal_N-acetyltransferase"/>
</dbReference>
<comment type="caution">
    <text evidence="2">The sequence shown here is derived from an EMBL/GenBank/DDBJ whole genome shotgun (WGS) entry which is preliminary data.</text>
</comment>
<dbReference type="Pfam" id="PF13302">
    <property type="entry name" value="Acetyltransf_3"/>
    <property type="match status" value="1"/>
</dbReference>
<gene>
    <name evidence="2" type="ORF">V3851_05820</name>
</gene>
<keyword evidence="2" id="KW-0808">Transferase</keyword>
<dbReference type="GO" id="GO:0016740">
    <property type="term" value="F:transferase activity"/>
    <property type="evidence" value="ECO:0007669"/>
    <property type="project" value="UniProtKB-KW"/>
</dbReference>
<keyword evidence="3" id="KW-1185">Reference proteome</keyword>
<evidence type="ECO:0000259" key="1">
    <source>
        <dbReference type="PROSITE" id="PS51186"/>
    </source>
</evidence>
<reference evidence="2 3" key="1">
    <citation type="submission" date="2024-02" db="EMBL/GenBank/DDBJ databases">
        <title>A nitrogen-fixing paenibacillus bacterium.</title>
        <authorList>
            <person name="Zhang W.L."/>
            <person name="Chen S.F."/>
        </authorList>
    </citation>
    <scope>NUCLEOTIDE SEQUENCE [LARGE SCALE GENOMIC DNA]</scope>
    <source>
        <strain evidence="2 3">M1</strain>
    </source>
</reference>
<dbReference type="EMBL" id="JAZHPZ010000002">
    <property type="protein sequence ID" value="MEF2965345.1"/>
    <property type="molecule type" value="Genomic_DNA"/>
</dbReference>
<dbReference type="SUPFAM" id="SSF55729">
    <property type="entry name" value="Acyl-CoA N-acyltransferases (Nat)"/>
    <property type="match status" value="1"/>
</dbReference>
<dbReference type="RefSeq" id="WP_331845578.1">
    <property type="nucleotide sequence ID" value="NZ_JAZHPZ010000002.1"/>
</dbReference>
<dbReference type="Proteomes" id="UP001306950">
    <property type="component" value="Unassembled WGS sequence"/>
</dbReference>
<evidence type="ECO:0000313" key="3">
    <source>
        <dbReference type="Proteomes" id="UP001306950"/>
    </source>
</evidence>